<proteinExistence type="predicted"/>
<name>A0A1G7H072_RHOCA</name>
<dbReference type="AlphaFoldDB" id="A0A1G7H072"/>
<dbReference type="Proteomes" id="UP000183812">
    <property type="component" value="Unassembled WGS sequence"/>
</dbReference>
<evidence type="ECO:0000256" key="1">
    <source>
        <dbReference type="SAM" id="MobiDB-lite"/>
    </source>
</evidence>
<reference evidence="2 3" key="1">
    <citation type="submission" date="2016-10" db="EMBL/GenBank/DDBJ databases">
        <authorList>
            <person name="de Groot N.N."/>
        </authorList>
    </citation>
    <scope>NUCLEOTIDE SEQUENCE [LARGE SCALE GENOMIC DNA]</scope>
    <source>
        <strain evidence="3">DSM 938 / 37b4</strain>
    </source>
</reference>
<dbReference type="EMBL" id="FNAY01000005">
    <property type="protein sequence ID" value="SDE93798.1"/>
    <property type="molecule type" value="Genomic_DNA"/>
</dbReference>
<gene>
    <name evidence="2" type="ORF">SAMN04244550_01358</name>
</gene>
<accession>A0A1G7H072</accession>
<sequence length="263" mass="26656">MTPEAIKQEAARRAMNEPGLSASQRKAFAAKVEADLRAEADAAAQAQSAAAEKAEASAERARVSGVIRVGADLGRARQAARLALTTALDASGAKALLSTLPTDMQATPEALAIPSEIGNFGTVATQVERRRIASILGHEEAGGRFQTATALAFSTGLDVTQAVAALLAVPRQEAQHYQSLEQRSRDAGEFGADLSGGAGRSQGERTTAMWSKAVAAANASIGAAPAPATDTPPANPFMNDAERAALSGAAGLAGAALADLGRG</sequence>
<organism evidence="2 3">
    <name type="scientific">Rhodobacter capsulatus</name>
    <name type="common">Rhodopseudomonas capsulata</name>
    <dbReference type="NCBI Taxonomy" id="1061"/>
    <lineage>
        <taxon>Bacteria</taxon>
        <taxon>Pseudomonadati</taxon>
        <taxon>Pseudomonadota</taxon>
        <taxon>Alphaproteobacteria</taxon>
        <taxon>Rhodobacterales</taxon>
        <taxon>Rhodobacter group</taxon>
        <taxon>Rhodobacter</taxon>
    </lineage>
</organism>
<evidence type="ECO:0000313" key="3">
    <source>
        <dbReference type="Proteomes" id="UP000183812"/>
    </source>
</evidence>
<protein>
    <submittedName>
        <fullName evidence="2">Uncharacterized protein</fullName>
    </submittedName>
</protein>
<evidence type="ECO:0000313" key="2">
    <source>
        <dbReference type="EMBL" id="SDE93798.1"/>
    </source>
</evidence>
<feature type="region of interest" description="Disordered" evidence="1">
    <location>
        <begin position="1"/>
        <end position="23"/>
    </location>
</feature>
<feature type="compositionally biased region" description="Basic and acidic residues" evidence="1">
    <location>
        <begin position="1"/>
        <end position="15"/>
    </location>
</feature>